<evidence type="ECO:0000313" key="1">
    <source>
        <dbReference type="EMBL" id="EGI70572.1"/>
    </source>
</evidence>
<organism evidence="2">
    <name type="scientific">Acromyrmex echinatior</name>
    <name type="common">Panamanian leafcutter ant</name>
    <name type="synonym">Acromyrmex octospinosus echinatior</name>
    <dbReference type="NCBI Taxonomy" id="103372"/>
    <lineage>
        <taxon>Eukaryota</taxon>
        <taxon>Metazoa</taxon>
        <taxon>Ecdysozoa</taxon>
        <taxon>Arthropoda</taxon>
        <taxon>Hexapoda</taxon>
        <taxon>Insecta</taxon>
        <taxon>Pterygota</taxon>
        <taxon>Neoptera</taxon>
        <taxon>Endopterygota</taxon>
        <taxon>Hymenoptera</taxon>
        <taxon>Apocrita</taxon>
        <taxon>Aculeata</taxon>
        <taxon>Formicoidea</taxon>
        <taxon>Formicidae</taxon>
        <taxon>Myrmicinae</taxon>
        <taxon>Acromyrmex</taxon>
    </lineage>
</organism>
<keyword evidence="2" id="KW-1185">Reference proteome</keyword>
<sequence>MTGSETGATPGVFLRLPSMFTAAARRCYSQPYKLLILKITCTSYQAKGQDDALLPQIPRLFSSQLRQDNDRIIVQLSSWDTRQHLPTDDYRQIADTPGTALCCRYRDTNLSENIIILVFYLTKSEPDLHLVRLITDLFINTGLARDLFAPQFVHQKMFTFRRDARRGRLLIRSLEVEQNRQMERLSRRFVLMMQLHHESFNYALMIIMHHSTILHHLLENGEIQSGPNRGLSSSATVGSHVPCAAENDCGDCDE</sequence>
<dbReference type="Proteomes" id="UP000007755">
    <property type="component" value="Unassembled WGS sequence"/>
</dbReference>
<dbReference type="AlphaFoldDB" id="F4W5C2"/>
<dbReference type="InParanoid" id="F4W5C2"/>
<gene>
    <name evidence="1" type="ORF">G5I_00618</name>
</gene>
<reference evidence="1" key="1">
    <citation type="submission" date="2011-02" db="EMBL/GenBank/DDBJ databases">
        <title>The genome of the leaf-cutting ant Acromyrmex echinatior suggests key adaptations to social evolution and fungus farming.</title>
        <authorList>
            <person name="Nygaard S."/>
            <person name="Zhang G."/>
        </authorList>
    </citation>
    <scope>NUCLEOTIDE SEQUENCE</scope>
</reference>
<proteinExistence type="predicted"/>
<accession>F4W5C2</accession>
<protein>
    <submittedName>
        <fullName evidence="1">Uncharacterized protein</fullName>
    </submittedName>
</protein>
<evidence type="ECO:0000313" key="2">
    <source>
        <dbReference type="Proteomes" id="UP000007755"/>
    </source>
</evidence>
<dbReference type="EMBL" id="GL887645">
    <property type="protein sequence ID" value="EGI70572.1"/>
    <property type="molecule type" value="Genomic_DNA"/>
</dbReference>
<name>F4W5C2_ACREC</name>